<dbReference type="EMBL" id="FN648448">
    <property type="protein sequence ID" value="CBJ31560.1"/>
    <property type="molecule type" value="Genomic_DNA"/>
</dbReference>
<evidence type="ECO:0000256" key="1">
    <source>
        <dbReference type="SAM" id="MobiDB-lite"/>
    </source>
</evidence>
<dbReference type="Pfam" id="PF00149">
    <property type="entry name" value="Metallophos"/>
    <property type="match status" value="1"/>
</dbReference>
<dbReference type="InParanoid" id="D7FU33"/>
<feature type="compositionally biased region" description="Basic and acidic residues" evidence="1">
    <location>
        <begin position="264"/>
        <end position="291"/>
    </location>
</feature>
<feature type="region of interest" description="Disordered" evidence="1">
    <location>
        <begin position="612"/>
        <end position="701"/>
    </location>
</feature>
<feature type="compositionally biased region" description="Basic residues" evidence="1">
    <location>
        <begin position="624"/>
        <end position="633"/>
    </location>
</feature>
<dbReference type="GO" id="GO:0006798">
    <property type="term" value="P:polyphosphate catabolic process"/>
    <property type="evidence" value="ECO:0007669"/>
    <property type="project" value="TreeGrafter"/>
</dbReference>
<feature type="domain" description="Calcineurin-like phosphoesterase" evidence="2">
    <location>
        <begin position="724"/>
        <end position="895"/>
    </location>
</feature>
<dbReference type="STRING" id="2880.D7FU33"/>
<protein>
    <recommendedName>
        <fullName evidence="2">Calcineurin-like phosphoesterase domain-containing protein</fullName>
    </recommendedName>
</protein>
<feature type="compositionally biased region" description="Basic and acidic residues" evidence="1">
    <location>
        <begin position="222"/>
        <end position="231"/>
    </location>
</feature>
<feature type="region of interest" description="Disordered" evidence="1">
    <location>
        <begin position="50"/>
        <end position="93"/>
    </location>
</feature>
<name>D7FU33_ECTSI</name>
<sequence>MNPPPKKQKKLGGYTISGRDRGRRSWEDWERGHRSFATVTGVQNKEASIAACGGGGQHEVERETSSRIQPPSLPLSASSAGGSSSSERRLLPENSCGGELVAGEEEEVGEAVHPVAVAAAAVAEAKADPADPFHGDLPLAREQRLKMAVAETGSATVEAAASTASLNGHNRGGGGGGGGASAAGRPPPPSAFAGGGSRAAGTDDRARRGGGVSSSSNGLQGGDRKKDDSARMRRYLPGTKGTGQQHSLGAARGEGAPQPRSSPGRKDKDPPVEGKNGGKDMASEAESRAEEPALLSSRRKGAVNKTSSGGGGGGGEQQHPDDDKAAAEDASTQQQRHQRKCPPAVGFVGGFRDVPVGAPSSGRRKSTTEALIHALSEPLKPSPRHAAGAEASVGLGGGEFPKTSGRWPTTTKASNGKGATAVQQGRSGGGSGGGGRPRPNARDAFSRVALDERSREMAPPNRNVTITFDPGASTLLGCITANTDVYGPALCSDTAATLTREETAAYLERWVLIAVKHGVLPRELRALLQDEGHGQRGGTPGYYSVREEGRETAASTGTVGEDGGGPYRVGGRSGTGGTGSSSPHGLGGDSVTSVSWTKYGWNRFDVAAPSAGVAGDVQTPQPRTQRRRRRRRQLALDDEEVEEEEEMENIAEALVGAAPWRREGRSRPPDPVVGTGGGSSFPPSERRGGGGGSANGEKQQQASLGWRVLEVVEARFESGLHPPRIVAIGDVHGCVNEMKDLVRKVEYWPGDLLLFLGDLVAKGPNSAGVVRTARELGGVSVRGNHEFEVLRWLNVGENENGRGPSAHHQIAMSLGEDDGLWLKNSPWYFQCEELDALFVHAGFIPGVSMKRQNPRMMMNMRSLTLEGGAPTSKVVENRPWAREWAGPDTVFFGHDAARGLQVLDQAMGLDTGCVYGGRLTACILPERRLVSVASKAAYMQYRKKRRRSVRGSGAGGGWSEQRGRGGGDNGNGGTGGDERNDGRLRSPYDKLSPG</sequence>
<feature type="compositionally biased region" description="Basic residues" evidence="1">
    <location>
        <begin position="1"/>
        <end position="10"/>
    </location>
</feature>
<dbReference type="GO" id="GO:0016791">
    <property type="term" value="F:phosphatase activity"/>
    <property type="evidence" value="ECO:0007669"/>
    <property type="project" value="TreeGrafter"/>
</dbReference>
<feature type="region of interest" description="Disordered" evidence="1">
    <location>
        <begin position="1"/>
        <end position="29"/>
    </location>
</feature>
<feature type="compositionally biased region" description="Gly residues" evidence="1">
    <location>
        <begin position="952"/>
        <end position="975"/>
    </location>
</feature>
<dbReference type="GO" id="GO:0005737">
    <property type="term" value="C:cytoplasm"/>
    <property type="evidence" value="ECO:0007669"/>
    <property type="project" value="TreeGrafter"/>
</dbReference>
<feature type="compositionally biased region" description="Acidic residues" evidence="1">
    <location>
        <begin position="636"/>
        <end position="649"/>
    </location>
</feature>
<feature type="compositionally biased region" description="Gly residues" evidence="1">
    <location>
        <begin position="426"/>
        <end position="436"/>
    </location>
</feature>
<dbReference type="OrthoDB" id="10267127at2759"/>
<dbReference type="Proteomes" id="UP000002630">
    <property type="component" value="Linkage Group LG05"/>
</dbReference>
<dbReference type="EMBL" id="FN649730">
    <property type="protein sequence ID" value="CBJ31560.1"/>
    <property type="molecule type" value="Genomic_DNA"/>
</dbReference>
<gene>
    <name evidence="3" type="ORF">Esi_0265_0005</name>
</gene>
<dbReference type="AlphaFoldDB" id="D7FU33"/>
<dbReference type="eggNOG" id="KOG0371">
    <property type="taxonomic scope" value="Eukaryota"/>
</dbReference>
<feature type="compositionally biased region" description="Low complexity" evidence="1">
    <location>
        <begin position="74"/>
        <end position="85"/>
    </location>
</feature>
<feature type="region of interest" description="Disordered" evidence="1">
    <location>
        <begin position="153"/>
        <end position="442"/>
    </location>
</feature>
<feature type="region of interest" description="Disordered" evidence="1">
    <location>
        <begin position="943"/>
        <end position="994"/>
    </location>
</feature>
<dbReference type="SUPFAM" id="SSF56300">
    <property type="entry name" value="Metallo-dependent phosphatases"/>
    <property type="match status" value="1"/>
</dbReference>
<feature type="compositionally biased region" description="Gly residues" evidence="1">
    <location>
        <begin position="560"/>
        <end position="579"/>
    </location>
</feature>
<organism evidence="3 4">
    <name type="scientific">Ectocarpus siliculosus</name>
    <name type="common">Brown alga</name>
    <name type="synonym">Conferva siliculosa</name>
    <dbReference type="NCBI Taxonomy" id="2880"/>
    <lineage>
        <taxon>Eukaryota</taxon>
        <taxon>Sar</taxon>
        <taxon>Stramenopiles</taxon>
        <taxon>Ochrophyta</taxon>
        <taxon>PX clade</taxon>
        <taxon>Phaeophyceae</taxon>
        <taxon>Ectocarpales</taxon>
        <taxon>Ectocarpaceae</taxon>
        <taxon>Ectocarpus</taxon>
    </lineage>
</organism>
<dbReference type="Gene3D" id="3.60.21.10">
    <property type="match status" value="1"/>
</dbReference>
<accession>D7FU33</accession>
<evidence type="ECO:0000313" key="3">
    <source>
        <dbReference type="EMBL" id="CBJ31560.1"/>
    </source>
</evidence>
<proteinExistence type="predicted"/>
<dbReference type="InterPro" id="IPR004843">
    <property type="entry name" value="Calcineurin-like_PHP"/>
</dbReference>
<reference evidence="3 4" key="1">
    <citation type="journal article" date="2010" name="Nature">
        <title>The Ectocarpus genome and the independent evolution of multicellularity in brown algae.</title>
        <authorList>
            <person name="Cock J.M."/>
            <person name="Sterck L."/>
            <person name="Rouze P."/>
            <person name="Scornet D."/>
            <person name="Allen A.E."/>
            <person name="Amoutzias G."/>
            <person name="Anthouard V."/>
            <person name="Artiguenave F."/>
            <person name="Aury J.M."/>
            <person name="Badger J.H."/>
            <person name="Beszteri B."/>
            <person name="Billiau K."/>
            <person name="Bonnet E."/>
            <person name="Bothwell J.H."/>
            <person name="Bowler C."/>
            <person name="Boyen C."/>
            <person name="Brownlee C."/>
            <person name="Carrano C.J."/>
            <person name="Charrier B."/>
            <person name="Cho G.Y."/>
            <person name="Coelho S.M."/>
            <person name="Collen J."/>
            <person name="Corre E."/>
            <person name="Da Silva C."/>
            <person name="Delage L."/>
            <person name="Delaroque N."/>
            <person name="Dittami S.M."/>
            <person name="Doulbeau S."/>
            <person name="Elias M."/>
            <person name="Farnham G."/>
            <person name="Gachon C.M."/>
            <person name="Gschloessl B."/>
            <person name="Heesch S."/>
            <person name="Jabbari K."/>
            <person name="Jubin C."/>
            <person name="Kawai H."/>
            <person name="Kimura K."/>
            <person name="Kloareg B."/>
            <person name="Kupper F.C."/>
            <person name="Lang D."/>
            <person name="Le Bail A."/>
            <person name="Leblanc C."/>
            <person name="Lerouge P."/>
            <person name="Lohr M."/>
            <person name="Lopez P.J."/>
            <person name="Martens C."/>
            <person name="Maumus F."/>
            <person name="Michel G."/>
            <person name="Miranda-Saavedra D."/>
            <person name="Morales J."/>
            <person name="Moreau H."/>
            <person name="Motomura T."/>
            <person name="Nagasato C."/>
            <person name="Napoli C.A."/>
            <person name="Nelson D.R."/>
            <person name="Nyvall-Collen P."/>
            <person name="Peters A.F."/>
            <person name="Pommier C."/>
            <person name="Potin P."/>
            <person name="Poulain J."/>
            <person name="Quesneville H."/>
            <person name="Read B."/>
            <person name="Rensing S.A."/>
            <person name="Ritter A."/>
            <person name="Rousvoal S."/>
            <person name="Samanta M."/>
            <person name="Samson G."/>
            <person name="Schroeder D.C."/>
            <person name="Segurens B."/>
            <person name="Strittmatter M."/>
            <person name="Tonon T."/>
            <person name="Tregear J.W."/>
            <person name="Valentin K."/>
            <person name="von Dassow P."/>
            <person name="Yamagishi T."/>
            <person name="Van de Peer Y."/>
            <person name="Wincker P."/>
        </authorList>
    </citation>
    <scope>NUCLEOTIDE SEQUENCE [LARGE SCALE GENOMIC DNA]</scope>
    <source>
        <strain evidence="4">Ec32 / CCAP1310/4</strain>
    </source>
</reference>
<evidence type="ECO:0000259" key="2">
    <source>
        <dbReference type="Pfam" id="PF00149"/>
    </source>
</evidence>
<evidence type="ECO:0000313" key="4">
    <source>
        <dbReference type="Proteomes" id="UP000002630"/>
    </source>
</evidence>
<feature type="compositionally biased region" description="Basic and acidic residues" evidence="1">
    <location>
        <begin position="976"/>
        <end position="988"/>
    </location>
</feature>
<feature type="compositionally biased region" description="Basic and acidic residues" evidence="1">
    <location>
        <begin position="318"/>
        <end position="327"/>
    </location>
</feature>
<feature type="compositionally biased region" description="Gly residues" evidence="1">
    <location>
        <begin position="170"/>
        <end position="181"/>
    </location>
</feature>
<dbReference type="InterPro" id="IPR050126">
    <property type="entry name" value="Ap4A_hydrolase"/>
</dbReference>
<dbReference type="PANTHER" id="PTHR42850">
    <property type="entry name" value="METALLOPHOSPHOESTERASE"/>
    <property type="match status" value="1"/>
</dbReference>
<keyword evidence="4" id="KW-1185">Reference proteome</keyword>
<feature type="region of interest" description="Disordered" evidence="1">
    <location>
        <begin position="549"/>
        <end position="589"/>
    </location>
</feature>
<dbReference type="GO" id="GO:0000298">
    <property type="term" value="F:endopolyphosphatase activity"/>
    <property type="evidence" value="ECO:0007669"/>
    <property type="project" value="TreeGrafter"/>
</dbReference>
<dbReference type="PANTHER" id="PTHR42850:SF4">
    <property type="entry name" value="ZINC-DEPENDENT ENDOPOLYPHOSPHATASE"/>
    <property type="match status" value="1"/>
</dbReference>
<dbReference type="InterPro" id="IPR029052">
    <property type="entry name" value="Metallo-depent_PP-like"/>
</dbReference>
<feature type="compositionally biased region" description="Basic and acidic residues" evidence="1">
    <location>
        <begin position="18"/>
        <end position="29"/>
    </location>
</feature>
<feature type="compositionally biased region" description="Low complexity" evidence="1">
    <location>
        <begin position="153"/>
        <end position="165"/>
    </location>
</feature>